<evidence type="ECO:0008006" key="3">
    <source>
        <dbReference type="Google" id="ProtNLM"/>
    </source>
</evidence>
<organism evidence="1 2">
    <name type="scientific">Amycolatopsis rifamycinica</name>
    <dbReference type="NCBI Taxonomy" id="287986"/>
    <lineage>
        <taxon>Bacteria</taxon>
        <taxon>Bacillati</taxon>
        <taxon>Actinomycetota</taxon>
        <taxon>Actinomycetes</taxon>
        <taxon>Pseudonocardiales</taxon>
        <taxon>Pseudonocardiaceae</taxon>
        <taxon>Amycolatopsis</taxon>
    </lineage>
</organism>
<dbReference type="eggNOG" id="COG1846">
    <property type="taxonomic scope" value="Bacteria"/>
</dbReference>
<gene>
    <name evidence="1" type="ORF">DV20_08175</name>
</gene>
<evidence type="ECO:0000313" key="1">
    <source>
        <dbReference type="EMBL" id="KDN22682.1"/>
    </source>
</evidence>
<name>A0A066UA30_9PSEU</name>
<reference evidence="1 2" key="1">
    <citation type="submission" date="2014-05" db="EMBL/GenBank/DDBJ databases">
        <title>Draft genome sequence of Amycolatopsis rifamycinica DSM 46095.</title>
        <authorList>
            <person name="Lal R."/>
            <person name="Saxena A."/>
            <person name="Kumari R."/>
            <person name="Mukherjee U."/>
            <person name="Singh P."/>
            <person name="Sangwan N."/>
            <person name="Mahato N.K."/>
        </authorList>
    </citation>
    <scope>NUCLEOTIDE SEQUENCE [LARGE SCALE GENOMIC DNA]</scope>
    <source>
        <strain evidence="1 2">DSM 46095</strain>
    </source>
</reference>
<accession>A0A066UA30</accession>
<comment type="caution">
    <text evidence="1">The sequence shown here is derived from an EMBL/GenBank/DDBJ whole genome shotgun (WGS) entry which is preliminary data.</text>
</comment>
<proteinExistence type="predicted"/>
<dbReference type="AlphaFoldDB" id="A0A066UA30"/>
<protein>
    <recommendedName>
        <fullName evidence="3">MarR family transcriptional regulator</fullName>
    </recommendedName>
</protein>
<dbReference type="RefSeq" id="WP_043778062.1">
    <property type="nucleotide sequence ID" value="NZ_JMQI01000015.1"/>
</dbReference>
<evidence type="ECO:0000313" key="2">
    <source>
        <dbReference type="Proteomes" id="UP000027345"/>
    </source>
</evidence>
<dbReference type="InterPro" id="IPR036388">
    <property type="entry name" value="WH-like_DNA-bd_sf"/>
</dbReference>
<dbReference type="EMBL" id="JMQI01000015">
    <property type="protein sequence ID" value="KDN22682.1"/>
    <property type="molecule type" value="Genomic_DNA"/>
</dbReference>
<dbReference type="Proteomes" id="UP000027345">
    <property type="component" value="Unassembled WGS sequence"/>
</dbReference>
<dbReference type="STRING" id="287986.DV20_08175"/>
<sequence length="60" mass="7089">MASKPGQRWLTADELSAWRAFMRLAQRLPATLEAQLQRNARLSFLEYYVLTHLSEQPDRR</sequence>
<dbReference type="Gene3D" id="1.10.10.10">
    <property type="entry name" value="Winged helix-like DNA-binding domain superfamily/Winged helix DNA-binding domain"/>
    <property type="match status" value="1"/>
</dbReference>
<keyword evidence="2" id="KW-1185">Reference proteome</keyword>